<dbReference type="AlphaFoldDB" id="A0A0E1X4B2"/>
<organism evidence="1">
    <name type="scientific">Brucella pinnipedialis M292/94/1</name>
    <dbReference type="NCBI Taxonomy" id="520462"/>
    <lineage>
        <taxon>Bacteria</taxon>
        <taxon>Pseudomonadati</taxon>
        <taxon>Pseudomonadota</taxon>
        <taxon>Alphaproteobacteria</taxon>
        <taxon>Hyphomicrobiales</taxon>
        <taxon>Brucellaceae</taxon>
        <taxon>Brucella/Ochrobactrum group</taxon>
        <taxon>Brucella</taxon>
    </lineage>
</organism>
<name>A0A0E1X4B2_9HYPH</name>
<sequence length="67" mass="7428">MGQKPLRFTKADIIARAASVAKDLGVMLKLCTDGAILIYSDNDERVIDQDSDLDKELRAFEAKHGYS</sequence>
<dbReference type="EMBL" id="EQ999546">
    <property type="protein sequence ID" value="EEZ31099.1"/>
    <property type="molecule type" value="Genomic_DNA"/>
</dbReference>
<accession>A0A0E1X4B2</accession>
<proteinExistence type="predicted"/>
<dbReference type="HOGENOM" id="CLU_2822678_0_0_5"/>
<dbReference type="GeneID" id="93016669"/>
<reference evidence="1" key="1">
    <citation type="submission" date="2009-01" db="EMBL/GenBank/DDBJ databases">
        <title>The Genome Sequence of Brucella pinnipedialis M292/94/1.</title>
        <authorList>
            <consortium name="The Broad Institute Genome Sequencing Platform"/>
            <person name="Ward D."/>
            <person name="Young S.K."/>
            <person name="Kodira C.D."/>
            <person name="Zeng Q."/>
            <person name="Koehrsen M."/>
            <person name="Alvarado L."/>
            <person name="Berlin A."/>
            <person name="Borenstein D."/>
            <person name="Chen Z."/>
            <person name="Engels R."/>
            <person name="Freedman E."/>
            <person name="Gellesch M."/>
            <person name="Goldberg J."/>
            <person name="Griggs A."/>
            <person name="Gujja S."/>
            <person name="Heiman D."/>
            <person name="Hepburn T."/>
            <person name="Howarth C."/>
            <person name="Jen D."/>
            <person name="Larson L."/>
            <person name="Lewis B."/>
            <person name="Mehta T."/>
            <person name="Park D."/>
            <person name="Pearson M."/>
            <person name="Roberts A."/>
            <person name="Saif S."/>
            <person name="Shea T."/>
            <person name="Shenoy N."/>
            <person name="Sisk P."/>
            <person name="Stolte C."/>
            <person name="Sykes S."/>
            <person name="Walk T."/>
            <person name="White J."/>
            <person name="Yandava C."/>
            <person name="Whatmore A.M."/>
            <person name="Perrett L.L."/>
            <person name="O'Callaghan D."/>
            <person name="Nusbaum C."/>
            <person name="Galagan J."/>
            <person name="Birren B."/>
        </authorList>
    </citation>
    <scope>NUCLEOTIDE SEQUENCE [LARGE SCALE GENOMIC DNA]</scope>
    <source>
        <strain evidence="1">M292/94/1</strain>
    </source>
</reference>
<gene>
    <name evidence="1" type="ORF">BALG_01218</name>
</gene>
<protein>
    <submittedName>
        <fullName evidence="1">Uncharacterized protein</fullName>
    </submittedName>
</protein>
<dbReference type="RefSeq" id="WP_002964087.1">
    <property type="nucleotide sequence ID" value="NZ_EQ999546.1"/>
</dbReference>
<evidence type="ECO:0000313" key="1">
    <source>
        <dbReference type="EMBL" id="EEZ31099.1"/>
    </source>
</evidence>
<dbReference type="Proteomes" id="UP000004659">
    <property type="component" value="Unassembled WGS sequence"/>
</dbReference>